<feature type="transmembrane region" description="Helical" evidence="1">
    <location>
        <begin position="24"/>
        <end position="50"/>
    </location>
</feature>
<accession>A0A378ATG4</accession>
<dbReference type="AlphaFoldDB" id="A0A378ATG4"/>
<dbReference type="EMBL" id="UGMD01000002">
    <property type="protein sequence ID" value="STV18345.1"/>
    <property type="molecule type" value="Genomic_DNA"/>
</dbReference>
<reference evidence="2 3" key="1">
    <citation type="submission" date="2018-06" db="EMBL/GenBank/DDBJ databases">
        <authorList>
            <consortium name="Pathogen Informatics"/>
            <person name="Doyle S."/>
        </authorList>
    </citation>
    <scope>NUCLEOTIDE SEQUENCE [LARGE SCALE GENOMIC DNA]</scope>
    <source>
        <strain evidence="2 3">NCTC204</strain>
    </source>
</reference>
<keyword evidence="1" id="KW-0472">Membrane</keyword>
<protein>
    <submittedName>
        <fullName evidence="2">Multi antimicrobial extrusion protein (Na(+)/drug antiporter)</fullName>
    </submittedName>
</protein>
<evidence type="ECO:0000256" key="1">
    <source>
        <dbReference type="SAM" id="Phobius"/>
    </source>
</evidence>
<dbReference type="Proteomes" id="UP000255192">
    <property type="component" value="Unassembled WGS sequence"/>
</dbReference>
<sequence length="117" mass="13331">MALALPFVAISLLASEYYQAIGKPWYSVLLTLMRHVFISVPVVYLLAIVLEMRITGVYFGAMSGTFVAALLAWRLLRLSPRLLRWNQERCAPNTWIWRWHHDVGQSVVVATGTVPHH</sequence>
<keyword evidence="1" id="KW-1133">Transmembrane helix</keyword>
<evidence type="ECO:0000313" key="2">
    <source>
        <dbReference type="EMBL" id="STV18345.1"/>
    </source>
</evidence>
<keyword evidence="1" id="KW-0812">Transmembrane</keyword>
<evidence type="ECO:0000313" key="3">
    <source>
        <dbReference type="Proteomes" id="UP000255192"/>
    </source>
</evidence>
<name>A0A378ATG4_KLEPN</name>
<feature type="transmembrane region" description="Helical" evidence="1">
    <location>
        <begin position="57"/>
        <end position="76"/>
    </location>
</feature>
<proteinExistence type="predicted"/>
<gene>
    <name evidence="2" type="ORF">NCTC204_04470</name>
</gene>
<organism evidence="2 3">
    <name type="scientific">Klebsiella pneumoniae</name>
    <dbReference type="NCBI Taxonomy" id="573"/>
    <lineage>
        <taxon>Bacteria</taxon>
        <taxon>Pseudomonadati</taxon>
        <taxon>Pseudomonadota</taxon>
        <taxon>Gammaproteobacteria</taxon>
        <taxon>Enterobacterales</taxon>
        <taxon>Enterobacteriaceae</taxon>
        <taxon>Klebsiella/Raoultella group</taxon>
        <taxon>Klebsiella</taxon>
        <taxon>Klebsiella pneumoniae complex</taxon>
    </lineage>
</organism>